<dbReference type="PANTHER" id="PTHR24123">
    <property type="entry name" value="ANKYRIN REPEAT-CONTAINING"/>
    <property type="match status" value="1"/>
</dbReference>
<dbReference type="KEGG" id="ccv:CCV52592_1417"/>
<feature type="signal peptide" evidence="4">
    <location>
        <begin position="1"/>
        <end position="18"/>
    </location>
</feature>
<dbReference type="Pfam" id="PF13637">
    <property type="entry name" value="Ank_4"/>
    <property type="match status" value="1"/>
</dbReference>
<name>A7GY37_CAMC5</name>
<feature type="chain" id="PRO_5002707497" evidence="4">
    <location>
        <begin position="19"/>
        <end position="408"/>
    </location>
</feature>
<dbReference type="STRING" id="360105.CCV52592_1417"/>
<keyword evidence="2 3" id="KW-0040">ANK repeat</keyword>
<evidence type="ECO:0000256" key="2">
    <source>
        <dbReference type="ARBA" id="ARBA00023043"/>
    </source>
</evidence>
<evidence type="ECO:0000256" key="3">
    <source>
        <dbReference type="PROSITE-ProRule" id="PRU00023"/>
    </source>
</evidence>
<dbReference type="PANTHER" id="PTHR24123:SF33">
    <property type="entry name" value="PROTEIN HOS4"/>
    <property type="match status" value="1"/>
</dbReference>
<protein>
    <submittedName>
        <fullName evidence="5">Ankyrin domain protein</fullName>
    </submittedName>
</protein>
<dbReference type="AlphaFoldDB" id="A7GY37"/>
<dbReference type="EMBL" id="CP000767">
    <property type="protein sequence ID" value="EAU00491.2"/>
    <property type="molecule type" value="Genomic_DNA"/>
</dbReference>
<keyword evidence="6" id="KW-1185">Reference proteome</keyword>
<dbReference type="PROSITE" id="PS50297">
    <property type="entry name" value="ANK_REP_REGION"/>
    <property type="match status" value="1"/>
</dbReference>
<dbReference type="PROSITE" id="PS50088">
    <property type="entry name" value="ANK_REPEAT"/>
    <property type="match status" value="2"/>
</dbReference>
<dbReference type="InterPro" id="IPR051165">
    <property type="entry name" value="Multifunctional_ANK_Repeat"/>
</dbReference>
<reference evidence="5" key="1">
    <citation type="submission" date="2016-07" db="EMBL/GenBank/DDBJ databases">
        <title>Comparative genomics of the Campylobacter concisus group.</title>
        <authorList>
            <person name="Miller W.G."/>
            <person name="Yee E."/>
            <person name="Chapman M.H."/>
            <person name="Huynh S."/>
            <person name="Bono J.L."/>
            <person name="On S.L.W."/>
            <person name="StLeger J."/>
            <person name="Foster G."/>
            <person name="Parker C.T."/>
        </authorList>
    </citation>
    <scope>NUCLEOTIDE SEQUENCE</scope>
    <source>
        <strain evidence="5">525.92</strain>
    </source>
</reference>
<keyword evidence="4" id="KW-0732">Signal</keyword>
<organism evidence="5 6">
    <name type="scientific">Campylobacter curvus (strain 525.92)</name>
    <dbReference type="NCBI Taxonomy" id="360105"/>
    <lineage>
        <taxon>Bacteria</taxon>
        <taxon>Pseudomonadati</taxon>
        <taxon>Campylobacterota</taxon>
        <taxon>Epsilonproteobacteria</taxon>
        <taxon>Campylobacterales</taxon>
        <taxon>Campylobacteraceae</taxon>
        <taxon>Campylobacter</taxon>
    </lineage>
</organism>
<dbReference type="InterPro" id="IPR036770">
    <property type="entry name" value="Ankyrin_rpt-contain_sf"/>
</dbReference>
<dbReference type="Gene3D" id="1.25.40.20">
    <property type="entry name" value="Ankyrin repeat-containing domain"/>
    <property type="match status" value="1"/>
</dbReference>
<sequence>MKRLSIFLLFLSSLLAYAQGLSCGDLGSKEVFASAPKDFVYMNEKIFSCDGSALNLAVVKDLFDAAKIVRGENQSCVGNIVYTENLNKFRWLVLEASFAPSIYAKTLEKPEISEAQKDAQMDFFRYWANKSLYNFIKYKEFLKFYNDAQTPLVKFYEDKGIDAGSAAYYATSLVGEFLTFAVGKQDINATNKPALSDEQKILSDKTAGFDYIASLLYSKNFTPFELTNMLDTALLYEQDTDVINEILKRGAQINAGDETPIFFALKNLKNVEFLIKKGADVNHKNFFGKSALFYAVQFDDARLTQLLIANGANVNERYIDENTKIAMLNLGEESFLGNTCALEHTSRSVFMHAAAHSGAEILELLRQSGADIQAVDEAGFNAMDYAVKNGNDAAVGYLKTLNLKPNIE</sequence>
<proteinExistence type="predicted"/>
<evidence type="ECO:0000256" key="1">
    <source>
        <dbReference type="ARBA" id="ARBA00022737"/>
    </source>
</evidence>
<feature type="repeat" description="ANK" evidence="3">
    <location>
        <begin position="345"/>
        <end position="377"/>
    </location>
</feature>
<evidence type="ECO:0000313" key="6">
    <source>
        <dbReference type="Proteomes" id="UP000006380"/>
    </source>
</evidence>
<evidence type="ECO:0000313" key="5">
    <source>
        <dbReference type="EMBL" id="EAU00491.2"/>
    </source>
</evidence>
<accession>A7GY37</accession>
<dbReference type="HOGENOM" id="CLU_665123_0_0_7"/>
<keyword evidence="1" id="KW-0677">Repeat</keyword>
<dbReference type="Proteomes" id="UP000006380">
    <property type="component" value="Chromosome"/>
</dbReference>
<dbReference type="RefSeq" id="WP_009649409.1">
    <property type="nucleotide sequence ID" value="NC_009715.2"/>
</dbReference>
<dbReference type="SMART" id="SM00248">
    <property type="entry name" value="ANK"/>
    <property type="match status" value="5"/>
</dbReference>
<dbReference type="Pfam" id="PF12796">
    <property type="entry name" value="Ank_2"/>
    <property type="match status" value="1"/>
</dbReference>
<evidence type="ECO:0000256" key="4">
    <source>
        <dbReference type="SAM" id="SignalP"/>
    </source>
</evidence>
<gene>
    <name evidence="5" type="ORF">CCV52592_1417</name>
</gene>
<dbReference type="InterPro" id="IPR002110">
    <property type="entry name" value="Ankyrin_rpt"/>
</dbReference>
<dbReference type="OrthoDB" id="5357903at2"/>
<feature type="repeat" description="ANK" evidence="3">
    <location>
        <begin position="287"/>
        <end position="319"/>
    </location>
</feature>
<dbReference type="SUPFAM" id="SSF48403">
    <property type="entry name" value="Ankyrin repeat"/>
    <property type="match status" value="1"/>
</dbReference>